<keyword evidence="2" id="KW-0812">Transmembrane</keyword>
<organism evidence="3 4">
    <name type="scientific">Neolecta irregularis (strain DAH-3)</name>
    <dbReference type="NCBI Taxonomy" id="1198029"/>
    <lineage>
        <taxon>Eukaryota</taxon>
        <taxon>Fungi</taxon>
        <taxon>Dikarya</taxon>
        <taxon>Ascomycota</taxon>
        <taxon>Taphrinomycotina</taxon>
        <taxon>Neolectales</taxon>
        <taxon>Neolectaceae</taxon>
        <taxon>Neolecta</taxon>
    </lineage>
</organism>
<feature type="compositionally biased region" description="Basic and acidic residues" evidence="1">
    <location>
        <begin position="189"/>
        <end position="212"/>
    </location>
</feature>
<dbReference type="Proteomes" id="UP000186594">
    <property type="component" value="Unassembled WGS sequence"/>
</dbReference>
<keyword evidence="2" id="KW-1133">Transmembrane helix</keyword>
<accession>A0A1U7LWI0</accession>
<evidence type="ECO:0000256" key="2">
    <source>
        <dbReference type="SAM" id="Phobius"/>
    </source>
</evidence>
<keyword evidence="2" id="KW-0472">Membrane</keyword>
<dbReference type="Pfam" id="PF16015">
    <property type="entry name" value="Promethin"/>
    <property type="match status" value="1"/>
</dbReference>
<feature type="transmembrane region" description="Helical" evidence="2">
    <location>
        <begin position="125"/>
        <end position="146"/>
    </location>
</feature>
<reference evidence="3 4" key="1">
    <citation type="submission" date="2016-04" db="EMBL/GenBank/DDBJ databases">
        <title>Evolutionary innovation and constraint leading to complex multicellularity in the Ascomycota.</title>
        <authorList>
            <person name="Cisse O."/>
            <person name="Nguyen A."/>
            <person name="Hewitt D.A."/>
            <person name="Jedd G."/>
            <person name="Stajich J.E."/>
        </authorList>
    </citation>
    <scope>NUCLEOTIDE SEQUENCE [LARGE SCALE GENOMIC DNA]</scope>
    <source>
        <strain evidence="3 4">DAH-3</strain>
    </source>
</reference>
<evidence type="ECO:0000256" key="1">
    <source>
        <dbReference type="SAM" id="MobiDB-lite"/>
    </source>
</evidence>
<dbReference type="EMBL" id="LXFE01000126">
    <property type="protein sequence ID" value="OLL26994.1"/>
    <property type="molecule type" value="Genomic_DNA"/>
</dbReference>
<feature type="transmembrane region" description="Helical" evidence="2">
    <location>
        <begin position="69"/>
        <end position="92"/>
    </location>
</feature>
<evidence type="ECO:0000313" key="3">
    <source>
        <dbReference type="EMBL" id="OLL26994.1"/>
    </source>
</evidence>
<gene>
    <name evidence="3" type="ORF">NEOLI_000009</name>
</gene>
<protein>
    <submittedName>
        <fullName evidence="3">Uncharacterized protein</fullName>
    </submittedName>
</protein>
<comment type="caution">
    <text evidence="3">The sequence shown here is derived from an EMBL/GenBank/DDBJ whole genome shotgun (WGS) entry which is preliminary data.</text>
</comment>
<keyword evidence="4" id="KW-1185">Reference proteome</keyword>
<proteinExistence type="predicted"/>
<sequence>MANSTFEEFKRPAEILANDAKQTIELVQHNAKLMSDNLSEKSHQVTSAISDLINQVYGTYKSLWKDYPLLVAFATFQLAFAAIPIAIFGAFCSVLFMETAFIASAVVAFWVIIAGWIMFGTLVVTFFLASIAYIWCLGAYLAYNLFQKTAKNDDVMTDARPLLYGKQLTNTIHNYTPISPKDSIQDSGFDDRSIRTEQTPKCEDVEDHEAKPLFDNGL</sequence>
<evidence type="ECO:0000313" key="4">
    <source>
        <dbReference type="Proteomes" id="UP000186594"/>
    </source>
</evidence>
<feature type="region of interest" description="Disordered" evidence="1">
    <location>
        <begin position="178"/>
        <end position="218"/>
    </location>
</feature>
<dbReference type="AlphaFoldDB" id="A0A1U7LWI0"/>
<name>A0A1U7LWI0_NEOID</name>
<feature type="transmembrane region" description="Helical" evidence="2">
    <location>
        <begin position="99"/>
        <end position="119"/>
    </location>
</feature>